<dbReference type="SUPFAM" id="SSF55103">
    <property type="entry name" value="FAD-linked oxidases, C-terminal domain"/>
    <property type="match status" value="1"/>
</dbReference>
<dbReference type="GO" id="GO:0071949">
    <property type="term" value="F:FAD binding"/>
    <property type="evidence" value="ECO:0007669"/>
    <property type="project" value="InterPro"/>
</dbReference>
<protein>
    <submittedName>
        <fullName evidence="7">D-2-hydroxyglutarate dehydrogenase, mitochondrial</fullName>
    </submittedName>
</protein>
<evidence type="ECO:0000259" key="6">
    <source>
        <dbReference type="PROSITE" id="PS51387"/>
    </source>
</evidence>
<dbReference type="InterPro" id="IPR051264">
    <property type="entry name" value="FAD-oxidored/transferase_4"/>
</dbReference>
<dbReference type="Proteomes" id="UP000553632">
    <property type="component" value="Unassembled WGS sequence"/>
</dbReference>
<name>A0A7J6TWG5_PEROL</name>
<evidence type="ECO:0000256" key="5">
    <source>
        <dbReference type="ARBA" id="ARBA00023002"/>
    </source>
</evidence>
<keyword evidence="4" id="KW-0274">FAD</keyword>
<dbReference type="PANTHER" id="PTHR43716">
    <property type="entry name" value="D-2-HYDROXYGLUTARATE DEHYDROGENASE, MITOCHONDRIAL"/>
    <property type="match status" value="1"/>
</dbReference>
<dbReference type="PANTHER" id="PTHR43716:SF1">
    <property type="entry name" value="D-2-HYDROXYGLUTARATE DEHYDROGENASE, MITOCHONDRIAL"/>
    <property type="match status" value="1"/>
</dbReference>
<proteinExistence type="inferred from homology"/>
<dbReference type="FunFam" id="1.10.45.10:FF:000001">
    <property type="entry name" value="D-lactate dehydrogenase mitochondrial"/>
    <property type="match status" value="1"/>
</dbReference>
<sequence>NVATNAGGLRLLRYGSLRGTILGLEVVTAEGKILDLMRALRKDNTGYDLKQLFIGSEGTLGIVTKAALLRVSSFNEVIRLLSVAKASLGEALSAFEYFDGQCVKCLQMNGFNDLLKNLPPGRRSEEQDYYALVEVNGNNAHNIELKIHNFVEEAESHGGVPVEGMLSHDIQQEKDLWKIRENIPVALNREGVLHKYDVSLPVSAMDDLVRHVRREFHRREETPIHKELDTEIYEYTKDMRGSIAGEHGLGTLKRDKIFYSKPALAVDYMKQMKNLFDPHGILNPGKVLPDTIPPESQLP</sequence>
<dbReference type="SUPFAM" id="SSF56176">
    <property type="entry name" value="FAD-binding/transporter-associated domain-like"/>
    <property type="match status" value="1"/>
</dbReference>
<dbReference type="InterPro" id="IPR016169">
    <property type="entry name" value="FAD-bd_PCMH_sub2"/>
</dbReference>
<dbReference type="EMBL" id="JABANO010007756">
    <property type="protein sequence ID" value="KAF4749603.1"/>
    <property type="molecule type" value="Genomic_DNA"/>
</dbReference>
<dbReference type="PROSITE" id="PS51387">
    <property type="entry name" value="FAD_PCMH"/>
    <property type="match status" value="1"/>
</dbReference>
<evidence type="ECO:0000313" key="7">
    <source>
        <dbReference type="EMBL" id="KAF4749603.1"/>
    </source>
</evidence>
<accession>A0A7J6TWG5</accession>
<organism evidence="7 8">
    <name type="scientific">Perkinsus olseni</name>
    <name type="common">Perkinsus atlanticus</name>
    <dbReference type="NCBI Taxonomy" id="32597"/>
    <lineage>
        <taxon>Eukaryota</taxon>
        <taxon>Sar</taxon>
        <taxon>Alveolata</taxon>
        <taxon>Perkinsozoa</taxon>
        <taxon>Perkinsea</taxon>
        <taxon>Perkinsida</taxon>
        <taxon>Perkinsidae</taxon>
        <taxon>Perkinsus</taxon>
    </lineage>
</organism>
<dbReference type="Gene3D" id="3.30.465.10">
    <property type="match status" value="1"/>
</dbReference>
<dbReference type="AlphaFoldDB" id="A0A7J6TWG5"/>
<comment type="similarity">
    <text evidence="2">Belongs to the FAD-binding oxidoreductase/transferase type 4 family.</text>
</comment>
<dbReference type="Pfam" id="PF02913">
    <property type="entry name" value="FAD-oxidase_C"/>
    <property type="match status" value="2"/>
</dbReference>
<keyword evidence="8" id="KW-1185">Reference proteome</keyword>
<dbReference type="InterPro" id="IPR016166">
    <property type="entry name" value="FAD-bd_PCMH"/>
</dbReference>
<feature type="non-terminal residue" evidence="7">
    <location>
        <position position="299"/>
    </location>
</feature>
<keyword evidence="5" id="KW-0560">Oxidoreductase</keyword>
<gene>
    <name evidence="7" type="primary">D2HGDH_2</name>
    <name evidence="7" type="ORF">FOZ63_025872</name>
</gene>
<evidence type="ECO:0000256" key="2">
    <source>
        <dbReference type="ARBA" id="ARBA00008000"/>
    </source>
</evidence>
<dbReference type="GO" id="GO:0016491">
    <property type="term" value="F:oxidoreductase activity"/>
    <property type="evidence" value="ECO:0007669"/>
    <property type="project" value="UniProtKB-KW"/>
</dbReference>
<dbReference type="InterPro" id="IPR016171">
    <property type="entry name" value="Vanillyl_alc_oxidase_C-sub2"/>
</dbReference>
<dbReference type="InterPro" id="IPR036318">
    <property type="entry name" value="FAD-bd_PCMH-like_sf"/>
</dbReference>
<evidence type="ECO:0000256" key="3">
    <source>
        <dbReference type="ARBA" id="ARBA00022630"/>
    </source>
</evidence>
<dbReference type="Gene3D" id="1.10.45.10">
    <property type="entry name" value="Vanillyl-alcohol Oxidase, Chain A, domain 4"/>
    <property type="match status" value="1"/>
</dbReference>
<dbReference type="GO" id="GO:0005739">
    <property type="term" value="C:mitochondrion"/>
    <property type="evidence" value="ECO:0007669"/>
    <property type="project" value="TreeGrafter"/>
</dbReference>
<comment type="cofactor">
    <cofactor evidence="1">
        <name>FAD</name>
        <dbReference type="ChEBI" id="CHEBI:57692"/>
    </cofactor>
</comment>
<evidence type="ECO:0000256" key="4">
    <source>
        <dbReference type="ARBA" id="ARBA00022827"/>
    </source>
</evidence>
<feature type="domain" description="FAD-binding PCMH-type" evidence="6">
    <location>
        <begin position="1"/>
        <end position="73"/>
    </location>
</feature>
<comment type="caution">
    <text evidence="7">The sequence shown here is derived from an EMBL/GenBank/DDBJ whole genome shotgun (WGS) entry which is preliminary data.</text>
</comment>
<dbReference type="InterPro" id="IPR016164">
    <property type="entry name" value="FAD-linked_Oxase-like_C"/>
</dbReference>
<evidence type="ECO:0000256" key="1">
    <source>
        <dbReference type="ARBA" id="ARBA00001974"/>
    </source>
</evidence>
<keyword evidence="3" id="KW-0285">Flavoprotein</keyword>
<dbReference type="InterPro" id="IPR004113">
    <property type="entry name" value="FAD-bd_oxidored_4_C"/>
</dbReference>
<reference evidence="7 8" key="1">
    <citation type="submission" date="2020-04" db="EMBL/GenBank/DDBJ databases">
        <title>Perkinsus olseni comparative genomics.</title>
        <authorList>
            <person name="Bogema D.R."/>
        </authorList>
    </citation>
    <scope>NUCLEOTIDE SEQUENCE [LARGE SCALE GENOMIC DNA]</scope>
    <source>
        <strain evidence="7 8">ATCC PRA-207</strain>
    </source>
</reference>
<evidence type="ECO:0000313" key="8">
    <source>
        <dbReference type="Proteomes" id="UP000553632"/>
    </source>
</evidence>
<dbReference type="Gene3D" id="3.30.70.2190">
    <property type="match status" value="1"/>
</dbReference>